<proteinExistence type="predicted"/>
<dbReference type="STRING" id="564608.C1MML5"/>
<evidence type="ECO:0000313" key="1">
    <source>
        <dbReference type="EMBL" id="EEH58594.1"/>
    </source>
</evidence>
<dbReference type="EMBL" id="GG663737">
    <property type="protein sequence ID" value="EEH58594.1"/>
    <property type="molecule type" value="Genomic_DNA"/>
</dbReference>
<gene>
    <name evidence="1" type="ORF">MICPUCDRAFT_56576</name>
</gene>
<dbReference type="InterPro" id="IPR011990">
    <property type="entry name" value="TPR-like_helical_dom_sf"/>
</dbReference>
<dbReference type="Proteomes" id="UP000001876">
    <property type="component" value="Unassembled WGS sequence"/>
</dbReference>
<evidence type="ECO:0000313" key="2">
    <source>
        <dbReference type="Proteomes" id="UP000001876"/>
    </source>
</evidence>
<name>C1MML5_MICPC</name>
<dbReference type="GeneID" id="9682866"/>
<reference evidence="1 2" key="1">
    <citation type="journal article" date="2009" name="Science">
        <title>Green evolution and dynamic adaptations revealed by genomes of the marine picoeukaryotes Micromonas.</title>
        <authorList>
            <person name="Worden A.Z."/>
            <person name="Lee J.H."/>
            <person name="Mock T."/>
            <person name="Rouze P."/>
            <person name="Simmons M.P."/>
            <person name="Aerts A.L."/>
            <person name="Allen A.E."/>
            <person name="Cuvelier M.L."/>
            <person name="Derelle E."/>
            <person name="Everett M.V."/>
            <person name="Foulon E."/>
            <person name="Grimwood J."/>
            <person name="Gundlach H."/>
            <person name="Henrissat B."/>
            <person name="Napoli C."/>
            <person name="McDonald S.M."/>
            <person name="Parker M.S."/>
            <person name="Rombauts S."/>
            <person name="Salamov A."/>
            <person name="Von Dassow P."/>
            <person name="Badger J.H."/>
            <person name="Coutinho P.M."/>
            <person name="Demir E."/>
            <person name="Dubchak I."/>
            <person name="Gentemann C."/>
            <person name="Eikrem W."/>
            <person name="Gready J.E."/>
            <person name="John U."/>
            <person name="Lanier W."/>
            <person name="Lindquist E.A."/>
            <person name="Lucas S."/>
            <person name="Mayer K.F."/>
            <person name="Moreau H."/>
            <person name="Not F."/>
            <person name="Otillar R."/>
            <person name="Panaud O."/>
            <person name="Pangilinan J."/>
            <person name="Paulsen I."/>
            <person name="Piegu B."/>
            <person name="Poliakov A."/>
            <person name="Robbens S."/>
            <person name="Schmutz J."/>
            <person name="Toulza E."/>
            <person name="Wyss T."/>
            <person name="Zelensky A."/>
            <person name="Zhou K."/>
            <person name="Armbrust E.V."/>
            <person name="Bhattacharya D."/>
            <person name="Goodenough U.W."/>
            <person name="Van de Peer Y."/>
            <person name="Grigoriev I.V."/>
        </authorList>
    </citation>
    <scope>NUCLEOTIDE SEQUENCE [LARGE SCALE GENOMIC DNA]</scope>
    <source>
        <strain evidence="1 2">CCMP1545</strain>
    </source>
</reference>
<dbReference type="RefSeq" id="XP_003056949.1">
    <property type="nucleotide sequence ID" value="XM_003056903.1"/>
</dbReference>
<keyword evidence="2" id="KW-1185">Reference proteome</keyword>
<dbReference type="KEGG" id="mpp:MICPUCDRAFT_56576"/>
<dbReference type="PANTHER" id="PTHR45011:SF1">
    <property type="entry name" value="DAP3-BINDING CELL DEATH ENHANCER 1"/>
    <property type="match status" value="1"/>
</dbReference>
<dbReference type="SMART" id="SM00671">
    <property type="entry name" value="SEL1"/>
    <property type="match status" value="2"/>
</dbReference>
<dbReference type="InterPro" id="IPR052748">
    <property type="entry name" value="ISR_Activator"/>
</dbReference>
<dbReference type="SUPFAM" id="SSF81901">
    <property type="entry name" value="HCP-like"/>
    <property type="match status" value="1"/>
</dbReference>
<protein>
    <submittedName>
        <fullName evidence="1">Predicted protein</fullName>
    </submittedName>
</protein>
<accession>C1MML5</accession>
<dbReference type="AlphaFoldDB" id="C1MML5"/>
<dbReference type="Pfam" id="PF08238">
    <property type="entry name" value="Sel1"/>
    <property type="match status" value="2"/>
</dbReference>
<sequence>MKTPVDRARLVPAHADEVKTRQLKVHVLIHKHARRRSKLRGAELASRRGSVGGDALRASVCFQRGLDLYEGAGVKRDAAAAFACWREAASRGDVDAMYNVGVMYNDGDGVERCVAKALTWFGEAAKRGDAEAAAWCARLRAPSSG</sequence>
<organism evidence="2">
    <name type="scientific">Micromonas pusilla (strain CCMP1545)</name>
    <name type="common">Picoplanktonic green alga</name>
    <dbReference type="NCBI Taxonomy" id="564608"/>
    <lineage>
        <taxon>Eukaryota</taxon>
        <taxon>Viridiplantae</taxon>
        <taxon>Chlorophyta</taxon>
        <taxon>Mamiellophyceae</taxon>
        <taxon>Mamiellales</taxon>
        <taxon>Mamiellaceae</taxon>
        <taxon>Micromonas</taxon>
    </lineage>
</organism>
<dbReference type="Gene3D" id="1.25.40.10">
    <property type="entry name" value="Tetratricopeptide repeat domain"/>
    <property type="match status" value="1"/>
</dbReference>
<dbReference type="PANTHER" id="PTHR45011">
    <property type="entry name" value="DAP3-BINDING CELL DEATH ENHANCER 1"/>
    <property type="match status" value="1"/>
</dbReference>
<dbReference type="InterPro" id="IPR006597">
    <property type="entry name" value="Sel1-like"/>
</dbReference>
<dbReference type="OrthoDB" id="272077at2759"/>